<evidence type="ECO:0000256" key="8">
    <source>
        <dbReference type="ARBA" id="ARBA00004906"/>
    </source>
</evidence>
<dbReference type="GO" id="GO:0030424">
    <property type="term" value="C:axon"/>
    <property type="evidence" value="ECO:0007669"/>
    <property type="project" value="UniProtKB-SubCell"/>
</dbReference>
<keyword evidence="26" id="KW-0206">Cytoskeleton</keyword>
<reference evidence="37" key="1">
    <citation type="submission" date="2021-05" db="EMBL/GenBank/DDBJ databases">
        <authorList>
            <person name="Alioto T."/>
            <person name="Alioto T."/>
            <person name="Gomez Garrido J."/>
        </authorList>
    </citation>
    <scope>NUCLEOTIDE SEQUENCE</scope>
</reference>
<dbReference type="GO" id="GO:0141221">
    <property type="term" value="F:histone deacetylase activity, hydrolytic mechanism"/>
    <property type="evidence" value="ECO:0007669"/>
    <property type="project" value="UniProtKB-EC"/>
</dbReference>
<dbReference type="Gene3D" id="3.30.40.10">
    <property type="entry name" value="Zinc/RING finger domain, C3HC4 (zinc finger)"/>
    <property type="match status" value="1"/>
</dbReference>
<dbReference type="PROSITE" id="PS50271">
    <property type="entry name" value="ZF_UBP"/>
    <property type="match status" value="1"/>
</dbReference>
<dbReference type="FunFam" id="3.30.40.10:FF:000342">
    <property type="entry name" value="Histone deacetylase 6"/>
    <property type="match status" value="1"/>
</dbReference>
<evidence type="ECO:0000256" key="25">
    <source>
        <dbReference type="ARBA" id="ARBA00023203"/>
    </source>
</evidence>
<keyword evidence="24" id="KW-0804">Transcription</keyword>
<dbReference type="FunFam" id="3.40.800.20:FF:000005">
    <property type="entry name" value="histone deacetylase 6"/>
    <property type="match status" value="2"/>
</dbReference>
<dbReference type="GO" id="GO:0005813">
    <property type="term" value="C:centrosome"/>
    <property type="evidence" value="ECO:0007669"/>
    <property type="project" value="UniProtKB-SubCell"/>
</dbReference>
<dbReference type="SUPFAM" id="SSF57850">
    <property type="entry name" value="RING/U-box"/>
    <property type="match status" value="1"/>
</dbReference>
<feature type="domain" description="UBP-type" evidence="36">
    <location>
        <begin position="976"/>
        <end position="1074"/>
    </location>
</feature>
<dbReference type="GO" id="GO:0043204">
    <property type="term" value="C:perikaryon"/>
    <property type="evidence" value="ECO:0007669"/>
    <property type="project" value="UniProtKB-SubCell"/>
</dbReference>
<dbReference type="InterPro" id="IPR023801">
    <property type="entry name" value="His_deacetylse_dom"/>
</dbReference>
<comment type="cofactor">
    <cofactor evidence="1">
        <name>Zn(2+)</name>
        <dbReference type="ChEBI" id="CHEBI:29105"/>
    </cofactor>
</comment>
<evidence type="ECO:0000256" key="22">
    <source>
        <dbReference type="ARBA" id="ARBA00022853"/>
    </source>
</evidence>
<evidence type="ECO:0000256" key="14">
    <source>
        <dbReference type="ARBA" id="ARBA00022679"/>
    </source>
</evidence>
<protein>
    <recommendedName>
        <fullName evidence="32">Protein deacetylase HDAC6</fullName>
    </recommendedName>
    <alternativeName>
        <fullName evidence="33">Tubulin-lysine deacetylase HDAC6</fullName>
    </alternativeName>
</protein>
<keyword evidence="20" id="KW-0862">Zinc</keyword>
<comment type="catalytic activity">
    <reaction evidence="30">
        <text>N(6)-acetyl-L-lysyl-[protein] + H2O = L-lysyl-[protein] + acetate</text>
        <dbReference type="Rhea" id="RHEA:58108"/>
        <dbReference type="Rhea" id="RHEA-COMP:9752"/>
        <dbReference type="Rhea" id="RHEA-COMP:10731"/>
        <dbReference type="ChEBI" id="CHEBI:15377"/>
        <dbReference type="ChEBI" id="CHEBI:29969"/>
        <dbReference type="ChEBI" id="CHEBI:30089"/>
        <dbReference type="ChEBI" id="CHEBI:61930"/>
    </reaction>
    <physiologicalReaction direction="left-to-right" evidence="30">
        <dbReference type="Rhea" id="RHEA:58109"/>
    </physiologicalReaction>
</comment>
<comment type="pathway">
    <text evidence="8">Protein modification; protein ubiquitination.</text>
</comment>
<evidence type="ECO:0000256" key="18">
    <source>
        <dbReference type="ARBA" id="ARBA00022786"/>
    </source>
</evidence>
<dbReference type="GO" id="GO:0016740">
    <property type="term" value="F:transferase activity"/>
    <property type="evidence" value="ECO:0007669"/>
    <property type="project" value="UniProtKB-KW"/>
</dbReference>
<evidence type="ECO:0000256" key="6">
    <source>
        <dbReference type="ARBA" id="ARBA00004484"/>
    </source>
</evidence>
<evidence type="ECO:0000256" key="24">
    <source>
        <dbReference type="ARBA" id="ARBA00023163"/>
    </source>
</evidence>
<dbReference type="GO" id="GO:0006950">
    <property type="term" value="P:response to stress"/>
    <property type="evidence" value="ECO:0007669"/>
    <property type="project" value="UniProtKB-ARBA"/>
</dbReference>
<dbReference type="GO" id="GO:0040029">
    <property type="term" value="P:epigenetic regulation of gene expression"/>
    <property type="evidence" value="ECO:0007669"/>
    <property type="project" value="TreeGrafter"/>
</dbReference>
<keyword evidence="28" id="KW-0966">Cell projection</keyword>
<evidence type="ECO:0000256" key="23">
    <source>
        <dbReference type="ARBA" id="ARBA00023015"/>
    </source>
</evidence>
<dbReference type="InterPro" id="IPR023696">
    <property type="entry name" value="Ureohydrolase_dom_sf"/>
</dbReference>
<evidence type="ECO:0000256" key="28">
    <source>
        <dbReference type="ARBA" id="ARBA00023273"/>
    </source>
</evidence>
<evidence type="ECO:0000313" key="37">
    <source>
        <dbReference type="EMBL" id="CAG6640852.1"/>
    </source>
</evidence>
<proteinExistence type="inferred from homology"/>
<keyword evidence="25" id="KW-0009">Actin-binding</keyword>
<evidence type="ECO:0000256" key="35">
    <source>
        <dbReference type="SAM" id="MobiDB-lite"/>
    </source>
</evidence>
<organism evidence="37">
    <name type="scientific">Cacopsylla melanoneura</name>
    <dbReference type="NCBI Taxonomy" id="428564"/>
    <lineage>
        <taxon>Eukaryota</taxon>
        <taxon>Metazoa</taxon>
        <taxon>Ecdysozoa</taxon>
        <taxon>Arthropoda</taxon>
        <taxon>Hexapoda</taxon>
        <taxon>Insecta</taxon>
        <taxon>Pterygota</taxon>
        <taxon>Neoptera</taxon>
        <taxon>Paraneoptera</taxon>
        <taxon>Hemiptera</taxon>
        <taxon>Sternorrhyncha</taxon>
        <taxon>Psylloidea</taxon>
        <taxon>Psyllidae</taxon>
        <taxon>Psyllinae</taxon>
        <taxon>Cacopsylla</taxon>
    </lineage>
</organism>
<dbReference type="AlphaFoldDB" id="A0A8D8R069"/>
<keyword evidence="11" id="KW-0963">Cytoplasm</keyword>
<dbReference type="InterPro" id="IPR000286">
    <property type="entry name" value="HDACs"/>
</dbReference>
<keyword evidence="14" id="KW-0808">Transferase</keyword>
<evidence type="ECO:0000256" key="12">
    <source>
        <dbReference type="ARBA" id="ARBA00022491"/>
    </source>
</evidence>
<evidence type="ECO:0000256" key="27">
    <source>
        <dbReference type="ARBA" id="ARBA00023242"/>
    </source>
</evidence>
<comment type="catalytic activity">
    <reaction evidence="29">
        <text>N(6)-acetyl-L-lysyl-[histone] + H2O = L-lysyl-[histone] + acetate</text>
        <dbReference type="Rhea" id="RHEA:58196"/>
        <dbReference type="Rhea" id="RHEA-COMP:9845"/>
        <dbReference type="Rhea" id="RHEA-COMP:11338"/>
        <dbReference type="ChEBI" id="CHEBI:15377"/>
        <dbReference type="ChEBI" id="CHEBI:29969"/>
        <dbReference type="ChEBI" id="CHEBI:30089"/>
        <dbReference type="ChEBI" id="CHEBI:61930"/>
        <dbReference type="EC" id="3.5.1.98"/>
    </reaction>
</comment>
<keyword evidence="12" id="KW-0678">Repressor</keyword>
<comment type="catalytic activity">
    <reaction evidence="31">
        <text>N(6)-acetyl-L-lysyl-[alpha-tubulin] + H2O = L-lysyl-[alpha-tubulin] + acetate</text>
        <dbReference type="Rhea" id="RHEA:21548"/>
        <dbReference type="Rhea" id="RHEA-COMP:11278"/>
        <dbReference type="Rhea" id="RHEA-COMP:11279"/>
        <dbReference type="ChEBI" id="CHEBI:15377"/>
        <dbReference type="ChEBI" id="CHEBI:29969"/>
        <dbReference type="ChEBI" id="CHEBI:30089"/>
        <dbReference type="ChEBI" id="CHEBI:61930"/>
    </reaction>
    <physiologicalReaction direction="left-to-right" evidence="31">
        <dbReference type="Rhea" id="RHEA:21549"/>
    </physiologicalReaction>
</comment>
<evidence type="ECO:0000256" key="26">
    <source>
        <dbReference type="ARBA" id="ARBA00023212"/>
    </source>
</evidence>
<dbReference type="InterPro" id="IPR013083">
    <property type="entry name" value="Znf_RING/FYVE/PHD"/>
</dbReference>
<evidence type="ECO:0000259" key="36">
    <source>
        <dbReference type="PROSITE" id="PS50271"/>
    </source>
</evidence>
<evidence type="ECO:0000256" key="5">
    <source>
        <dbReference type="ARBA" id="ARBA00004300"/>
    </source>
</evidence>
<dbReference type="PANTHER" id="PTHR10625">
    <property type="entry name" value="HISTONE DEACETYLASE HDAC1-RELATED"/>
    <property type="match status" value="1"/>
</dbReference>
<comment type="similarity">
    <text evidence="9">Belongs to the histone deacetylase family. HD type 2 subfamily.</text>
</comment>
<evidence type="ECO:0000256" key="13">
    <source>
        <dbReference type="ARBA" id="ARBA00022553"/>
    </source>
</evidence>
<keyword evidence="10" id="KW-0488">Methylation</keyword>
<evidence type="ECO:0000256" key="30">
    <source>
        <dbReference type="ARBA" id="ARBA00049136"/>
    </source>
</evidence>
<keyword evidence="18" id="KW-0833">Ubl conjugation pathway</keyword>
<dbReference type="Pfam" id="PF02148">
    <property type="entry name" value="zf-UBP"/>
    <property type="match status" value="1"/>
</dbReference>
<feature type="compositionally biased region" description="Low complexity" evidence="35">
    <location>
        <begin position="38"/>
        <end position="47"/>
    </location>
</feature>
<feature type="region of interest" description="Disordered" evidence="35">
    <location>
        <begin position="892"/>
        <end position="953"/>
    </location>
</feature>
<evidence type="ECO:0000256" key="3">
    <source>
        <dbReference type="ARBA" id="ARBA00004123"/>
    </source>
</evidence>
<dbReference type="SMART" id="SM00290">
    <property type="entry name" value="ZnF_UBP"/>
    <property type="match status" value="1"/>
</dbReference>
<evidence type="ECO:0000256" key="4">
    <source>
        <dbReference type="ARBA" id="ARBA00004279"/>
    </source>
</evidence>
<evidence type="ECO:0000256" key="16">
    <source>
        <dbReference type="ARBA" id="ARBA00022737"/>
    </source>
</evidence>
<keyword evidence="13" id="KW-0597">Phosphoprotein</keyword>
<dbReference type="GO" id="GO:0008270">
    <property type="term" value="F:zinc ion binding"/>
    <property type="evidence" value="ECO:0007669"/>
    <property type="project" value="UniProtKB-KW"/>
</dbReference>
<keyword evidence="23" id="KW-0805">Transcription regulation</keyword>
<dbReference type="GO" id="GO:0000118">
    <property type="term" value="C:histone deacetylase complex"/>
    <property type="evidence" value="ECO:0007669"/>
    <property type="project" value="TreeGrafter"/>
</dbReference>
<comment type="subcellular location">
    <subcellularLocation>
        <location evidence="7">Cell projection</location>
        <location evidence="7">Axon</location>
    </subcellularLocation>
    <subcellularLocation>
        <location evidence="4">Cell projection</location>
        <location evidence="4">Dendrite</location>
    </subcellularLocation>
    <subcellularLocation>
        <location evidence="2">Cytoplasm</location>
        <location evidence="2">Cytoskeleton</location>
        <location evidence="2">Cilium basal body</location>
    </subcellularLocation>
    <subcellularLocation>
        <location evidence="5">Cytoplasm</location>
        <location evidence="5">Cytoskeleton</location>
        <location evidence="5">Microtubule organizing center</location>
        <location evidence="5">Centrosome</location>
    </subcellularLocation>
    <subcellularLocation>
        <location evidence="3">Nucleus</location>
    </subcellularLocation>
    <subcellularLocation>
        <location evidence="6">Perikaryon</location>
    </subcellularLocation>
</comment>
<dbReference type="SUPFAM" id="SSF52768">
    <property type="entry name" value="Arginase/deacetylase"/>
    <property type="match status" value="2"/>
</dbReference>
<evidence type="ECO:0000256" key="32">
    <source>
        <dbReference type="ARBA" id="ARBA00068733"/>
    </source>
</evidence>
<evidence type="ECO:0000256" key="9">
    <source>
        <dbReference type="ARBA" id="ARBA00007738"/>
    </source>
</evidence>
<keyword evidence="21" id="KW-0832">Ubl conjugation</keyword>
<evidence type="ECO:0000256" key="21">
    <source>
        <dbReference type="ARBA" id="ARBA00022843"/>
    </source>
</evidence>
<evidence type="ECO:0000256" key="2">
    <source>
        <dbReference type="ARBA" id="ARBA00004120"/>
    </source>
</evidence>
<keyword evidence="15" id="KW-0479">Metal-binding</keyword>
<dbReference type="GO" id="GO:0003779">
    <property type="term" value="F:actin binding"/>
    <property type="evidence" value="ECO:0007669"/>
    <property type="project" value="UniProtKB-KW"/>
</dbReference>
<feature type="compositionally biased region" description="Low complexity" evidence="35">
    <location>
        <begin position="911"/>
        <end position="925"/>
    </location>
</feature>
<dbReference type="InterPro" id="IPR037138">
    <property type="entry name" value="His_deacetylse_dom_sf"/>
</dbReference>
<evidence type="ECO:0000256" key="1">
    <source>
        <dbReference type="ARBA" id="ARBA00001947"/>
    </source>
</evidence>
<name>A0A8D8R069_9HEMI</name>
<keyword evidence="16" id="KW-0677">Repeat</keyword>
<evidence type="ECO:0000256" key="20">
    <source>
        <dbReference type="ARBA" id="ARBA00022833"/>
    </source>
</evidence>
<accession>A0A8D8R069</accession>
<dbReference type="Pfam" id="PF00850">
    <property type="entry name" value="Hist_deacetyl"/>
    <property type="match status" value="2"/>
</dbReference>
<evidence type="ECO:0000256" key="31">
    <source>
        <dbReference type="ARBA" id="ARBA00050910"/>
    </source>
</evidence>
<dbReference type="PRINTS" id="PR01270">
    <property type="entry name" value="HDASUPER"/>
</dbReference>
<dbReference type="GO" id="GO:0051129">
    <property type="term" value="P:negative regulation of cellular component organization"/>
    <property type="evidence" value="ECO:0007669"/>
    <property type="project" value="UniProtKB-ARBA"/>
</dbReference>
<dbReference type="CDD" id="cd10002">
    <property type="entry name" value="HDAC10_HDAC6-dom1"/>
    <property type="match status" value="1"/>
</dbReference>
<feature type="region of interest" description="Disordered" evidence="35">
    <location>
        <begin position="1"/>
        <end position="63"/>
    </location>
</feature>
<dbReference type="InterPro" id="IPR001607">
    <property type="entry name" value="Znf_UBP"/>
</dbReference>
<dbReference type="GO" id="GO:0051646">
    <property type="term" value="P:mitochondrion localization"/>
    <property type="evidence" value="ECO:0007669"/>
    <property type="project" value="UniProtKB-ARBA"/>
</dbReference>
<evidence type="ECO:0000256" key="10">
    <source>
        <dbReference type="ARBA" id="ARBA00022481"/>
    </source>
</evidence>
<dbReference type="PANTHER" id="PTHR10625:SF38">
    <property type="entry name" value="HISTONE DEACETYLASE 6, ISOFORM G"/>
    <property type="match status" value="1"/>
</dbReference>
<keyword evidence="27" id="KW-0539">Nucleus</keyword>
<keyword evidence="17 34" id="KW-0863">Zinc-finger</keyword>
<keyword evidence="19" id="KW-0378">Hydrolase</keyword>
<sequence length="1085" mass="121141">MKNKDLEALTAKTMTSTSTVKTTVVPSGPKTRRSPRITTQQATSSSTLADARRRGLARKKPKRSQDYIRDMYFNAQQSKDLIMKPTGITYDDSMDQHVCLWDSNYPECPERYTRVIQRCKELGLVDRCQFIQPREATRDEVLKKHTEEQIEILANTENSNNVNELEQLSSHYDAIYIHPTSYRLSLLSAGSTIELVDNICKGNVQNGMAIIRPPGHHAMKSEYCGYCFFNNVALAAQHALDNTAVNRILIVDWDVHHGQATQQMFYNDNRVVYFSLHRYEHGTFWPNLRESDYDFIGEGPGRGYNFNIPLNKTHMSDADYLAVFQQVLLPMLAEYEPDLIIVSAGYDAAIGCLEGDMDITPACYAHLLNSLSGFAQGKVAVILEGGYCLKSLAEGAALTLRALLDDPCPNLEPLGAPSDSITETILNCIYEHRPYWNCYKFQDVACDGIQSPLRLHKPKAEFKFDGDPKQEVYATRDCYPIQDEAFVKLCDERLDKLRASTTLLSPPHKVCLVYNELMLKHKNITDPVHPEQPARISSIFEKHKEFGLIDRVHLLESRIATAEELGLVHTESHIQSVLDLDELTPRQLMEKGKGYESVYLHPSTRDSAYLAAGCLLEVVDSVLNGESAHGVAIIRPPGHHAEQDEPCGFCIFNNVSVAAKYALESHGLSRVLILDWDVHHGNGTQRMFYNDPRVLYISVHRYDHGTFFPHSKDAGPHSVGEGKGEGYNVNIAWNKKGMSDPEYIAAFQQVILPIAYQFDPQLVLVSAGYDACVNDPLGGCKVSPEAYAHFTHWLKSLAQGRIILALEGGYNISSISYAMTLCTKALLGDPLPLLESDLDINSSAVSAIKETISCHTRYWSCLKFLVALPETNLLHGDYSPLDLVMTKLNLNEPDISDSTPDKVQDVTPNQSSPQDADDTTTSSSSKPIGSRQDELPGPSSSSSQSSEDKKQTLTDYLSEHAKALVNEEMFMVTPLPDCPHTPLIAPVPETGIDVNAPCTDCHSQPENWVCLTCYQVRCGRYIEEHAMLHGVSTEHPLALSFADLSVWCYVCEAYVDNHKLYEAKNAAHRSKFGEALVWSYGPRLC</sequence>
<evidence type="ECO:0000256" key="33">
    <source>
        <dbReference type="ARBA" id="ARBA00082852"/>
    </source>
</evidence>
<dbReference type="EMBL" id="HBUF01114294">
    <property type="protein sequence ID" value="CAG6640852.1"/>
    <property type="molecule type" value="Transcribed_RNA"/>
</dbReference>
<dbReference type="Gene3D" id="3.40.800.20">
    <property type="entry name" value="Histone deacetylase domain"/>
    <property type="match status" value="2"/>
</dbReference>
<evidence type="ECO:0000256" key="19">
    <source>
        <dbReference type="ARBA" id="ARBA00022801"/>
    </source>
</evidence>
<evidence type="ECO:0000256" key="11">
    <source>
        <dbReference type="ARBA" id="ARBA00022490"/>
    </source>
</evidence>
<evidence type="ECO:0000256" key="29">
    <source>
        <dbReference type="ARBA" id="ARBA00048287"/>
    </source>
</evidence>
<evidence type="ECO:0000256" key="17">
    <source>
        <dbReference type="ARBA" id="ARBA00022771"/>
    </source>
</evidence>
<keyword evidence="22" id="KW-0156">Chromatin regulator</keyword>
<dbReference type="GO" id="GO:0030425">
    <property type="term" value="C:dendrite"/>
    <property type="evidence" value="ECO:0007669"/>
    <property type="project" value="UniProtKB-SubCell"/>
</dbReference>
<evidence type="ECO:0000256" key="15">
    <source>
        <dbReference type="ARBA" id="ARBA00022723"/>
    </source>
</evidence>
<evidence type="ECO:0000256" key="34">
    <source>
        <dbReference type="PROSITE-ProRule" id="PRU00502"/>
    </source>
</evidence>
<dbReference type="GO" id="GO:0032886">
    <property type="term" value="P:regulation of microtubule-based process"/>
    <property type="evidence" value="ECO:0007669"/>
    <property type="project" value="UniProtKB-ARBA"/>
</dbReference>
<feature type="compositionally biased region" description="Low complexity" evidence="35">
    <location>
        <begin position="10"/>
        <end position="29"/>
    </location>
</feature>
<evidence type="ECO:0000256" key="7">
    <source>
        <dbReference type="ARBA" id="ARBA00004489"/>
    </source>
</evidence>